<dbReference type="InterPro" id="IPR036977">
    <property type="entry name" value="DNA_primase_Znf_CHC2"/>
</dbReference>
<gene>
    <name evidence="7" type="ORF">DW027_18950</name>
    <name evidence="6" type="ORF">GA560_13165</name>
</gene>
<keyword evidence="2" id="KW-0863">Zinc-finger</keyword>
<dbReference type="SUPFAM" id="SSF57783">
    <property type="entry name" value="Zinc beta-ribbon"/>
    <property type="match status" value="1"/>
</dbReference>
<organism evidence="7 8">
    <name type="scientific">Bacteroides xylanisolvens</name>
    <dbReference type="NCBI Taxonomy" id="371601"/>
    <lineage>
        <taxon>Bacteria</taxon>
        <taxon>Pseudomonadati</taxon>
        <taxon>Bacteroidota</taxon>
        <taxon>Bacteroidia</taxon>
        <taxon>Bacteroidales</taxon>
        <taxon>Bacteroidaceae</taxon>
        <taxon>Bacteroides</taxon>
    </lineage>
</organism>
<comment type="caution">
    <text evidence="7">The sequence shown here is derived from an EMBL/GenBank/DDBJ whole genome shotgun (WGS) entry which is preliminary data.</text>
</comment>
<dbReference type="Proteomes" id="UP000474077">
    <property type="component" value="Unassembled WGS sequence"/>
</dbReference>
<evidence type="ECO:0000256" key="3">
    <source>
        <dbReference type="ARBA" id="ARBA00022833"/>
    </source>
</evidence>
<dbReference type="InterPro" id="IPR050219">
    <property type="entry name" value="DnaG_primase"/>
</dbReference>
<evidence type="ECO:0000259" key="5">
    <source>
        <dbReference type="Pfam" id="PF12965"/>
    </source>
</evidence>
<feature type="domain" description="Zinc finger CHC2-type" evidence="4">
    <location>
        <begin position="16"/>
        <end position="99"/>
    </location>
</feature>
<dbReference type="RefSeq" id="WP_049702401.1">
    <property type="nucleotide sequence ID" value="NZ_JAASHA010000020.1"/>
</dbReference>
<evidence type="ECO:0000313" key="9">
    <source>
        <dbReference type="Proteomes" id="UP000474077"/>
    </source>
</evidence>
<proteinExistence type="predicted"/>
<evidence type="ECO:0000313" key="6">
    <source>
        <dbReference type="EMBL" id="KAB6082024.1"/>
    </source>
</evidence>
<sequence>MNFTDDDIKRIKDASASHLIDVVQDFQNLRKSGTSYICDCPVCKASKKFSIHPVKDIYGCFSCHQVNGVGALDYLMRVEKKEFPDALEYLAHKFNVILDQRPEQKKKQIEKMKKGSKKAKGNDVCSFCSKMLSDSGLTFEDVTAKIYKTGDTKSIFEARTFHPGTINGSGEIDSSGDDVIIEYYDLEGMPVTYSRKDHRKKDTGERKEYFRVRWQFPDAHLDKEGKPFKYKSPSGSGTPIYIPEKLRRMYKEKEQIPRLYIQEGEKKAEKACKHGVPSIAVSGIQNLGSKENSSLPEDLVKIITTCGVKEVAFIFDSDWDDISTNIRLNDRVEKRPYCFFYAAKNFKEYMRTLKNRNIYVEVFVGHIQKNEAGDKGLDDLLSNTLKDHEDELAKDIEFACNQKKGLGKYVEMFKVTTWTDHKLQELWCLHSHEAFAERHKDILKNLPEFVFGRYRWKFDDTGKVVLAQPFDDDEKFWEEVEKKDRGGDPRIEYQFCYVNSHNFLQNRGFGRLRRLDKTYQFIHLDPPVVQAIDASDARDYLFQFAKHYCKKEVNEMLIKGVSQYVGPDKLSLLNFIEPNFIKPNRESQYFYFDTKCWYITKDSVQEMGYENISHHIWAEQRKMIPSKYLGYPLITFKVDQENHYTYSISKDGEKCHYLLFLKNASNFSWRKSEVEKDADEENENRIHLLSKLCAIGYMIMEAKDNNVSKAVVGMDGKQSEVGDSNGRSGKSLIGELMRCAIPTAYIPGKRSDLFNDQFVWNDVLENTKLVFIDDVLQNFNFEFLFPNITGDWSVNYKGGRRITIPFSASPKIYIATNHAIRGSGSSFTDRQWLLAFSDYYNDSRKPIDDFGTLFFSEWDFDQWNLTWNLLANCIQLYLQFGVVQAPGERLEQRKLRQEMGETLISWADEYFSSNEHLNQRLVRKDLYDAFCTYDPAQRKFISPTAFKKKFIMYCDWKGYIFNPHKYDSKTGKPFQLDKDGRPIIDDKAGGIEYFTVGTGSYTGDGIPEDDSTNEQTLIDF</sequence>
<keyword evidence="3" id="KW-0862">Zinc</keyword>
<dbReference type="GO" id="GO:0006269">
    <property type="term" value="P:DNA replication, synthesis of primer"/>
    <property type="evidence" value="ECO:0007669"/>
    <property type="project" value="TreeGrafter"/>
</dbReference>
<dbReference type="InterPro" id="IPR024385">
    <property type="entry name" value="DUF3854"/>
</dbReference>
<dbReference type="InterPro" id="IPR002694">
    <property type="entry name" value="Znf_CHC2"/>
</dbReference>
<evidence type="ECO:0000256" key="2">
    <source>
        <dbReference type="ARBA" id="ARBA00022771"/>
    </source>
</evidence>
<accession>A0A415KE29</accession>
<feature type="domain" description="DUF3854" evidence="5">
    <location>
        <begin position="251"/>
        <end position="321"/>
    </location>
</feature>
<dbReference type="AlphaFoldDB" id="A0A415KE29"/>
<protein>
    <submittedName>
        <fullName evidence="7">DUF3854 domain-containing protein</fullName>
    </submittedName>
</protein>
<evidence type="ECO:0000313" key="8">
    <source>
        <dbReference type="Proteomes" id="UP000284495"/>
    </source>
</evidence>
<evidence type="ECO:0000313" key="7">
    <source>
        <dbReference type="EMBL" id="RHL34500.1"/>
    </source>
</evidence>
<dbReference type="EMBL" id="QROO01000028">
    <property type="protein sequence ID" value="RHL34500.1"/>
    <property type="molecule type" value="Genomic_DNA"/>
</dbReference>
<dbReference type="Pfam" id="PF01807">
    <property type="entry name" value="Zn_ribbon_DnaG"/>
    <property type="match status" value="1"/>
</dbReference>
<reference evidence="7 8" key="1">
    <citation type="submission" date="2018-08" db="EMBL/GenBank/DDBJ databases">
        <title>A genome reference for cultivated species of the human gut microbiota.</title>
        <authorList>
            <person name="Zou Y."/>
            <person name="Xue W."/>
            <person name="Luo G."/>
        </authorList>
    </citation>
    <scope>NUCLEOTIDE SEQUENCE [LARGE SCALE GENOMIC DNA]</scope>
    <source>
        <strain evidence="7 8">AF38-2</strain>
    </source>
</reference>
<dbReference type="Pfam" id="PF12965">
    <property type="entry name" value="DUF3854"/>
    <property type="match status" value="1"/>
</dbReference>
<keyword evidence="1" id="KW-0479">Metal-binding</keyword>
<dbReference type="GO" id="GO:0005737">
    <property type="term" value="C:cytoplasm"/>
    <property type="evidence" value="ECO:0007669"/>
    <property type="project" value="TreeGrafter"/>
</dbReference>
<dbReference type="GO" id="GO:0008270">
    <property type="term" value="F:zinc ion binding"/>
    <property type="evidence" value="ECO:0007669"/>
    <property type="project" value="UniProtKB-KW"/>
</dbReference>
<dbReference type="GO" id="GO:0003899">
    <property type="term" value="F:DNA-directed RNA polymerase activity"/>
    <property type="evidence" value="ECO:0007669"/>
    <property type="project" value="InterPro"/>
</dbReference>
<evidence type="ECO:0000259" key="4">
    <source>
        <dbReference type="Pfam" id="PF01807"/>
    </source>
</evidence>
<dbReference type="EMBL" id="WDER01000033">
    <property type="protein sequence ID" value="KAB6082024.1"/>
    <property type="molecule type" value="Genomic_DNA"/>
</dbReference>
<dbReference type="Proteomes" id="UP000284495">
    <property type="component" value="Unassembled WGS sequence"/>
</dbReference>
<dbReference type="Gene3D" id="3.90.580.10">
    <property type="entry name" value="Zinc finger, CHC2-type domain"/>
    <property type="match status" value="1"/>
</dbReference>
<evidence type="ECO:0000256" key="1">
    <source>
        <dbReference type="ARBA" id="ARBA00022723"/>
    </source>
</evidence>
<dbReference type="PANTHER" id="PTHR30313:SF2">
    <property type="entry name" value="DNA PRIMASE"/>
    <property type="match status" value="1"/>
</dbReference>
<dbReference type="PANTHER" id="PTHR30313">
    <property type="entry name" value="DNA PRIMASE"/>
    <property type="match status" value="1"/>
</dbReference>
<reference evidence="6 9" key="2">
    <citation type="journal article" date="2019" name="Nat. Med.">
        <title>A library of human gut bacterial isolates paired with longitudinal multiomics data enables mechanistic microbiome research.</title>
        <authorList>
            <person name="Poyet M."/>
            <person name="Groussin M."/>
            <person name="Gibbons S.M."/>
            <person name="Avila-Pacheco J."/>
            <person name="Jiang X."/>
            <person name="Kearney S.M."/>
            <person name="Perrotta A.R."/>
            <person name="Berdy B."/>
            <person name="Zhao S."/>
            <person name="Lieberman T.D."/>
            <person name="Swanson P.K."/>
            <person name="Smith M."/>
            <person name="Roesemann S."/>
            <person name="Alexander J.E."/>
            <person name="Rich S.A."/>
            <person name="Livny J."/>
            <person name="Vlamakis H."/>
            <person name="Clish C."/>
            <person name="Bullock K."/>
            <person name="Deik A."/>
            <person name="Scott J."/>
            <person name="Pierce K.A."/>
            <person name="Xavier R.J."/>
            <person name="Alm E.J."/>
        </authorList>
    </citation>
    <scope>NUCLEOTIDE SEQUENCE [LARGE SCALE GENOMIC DNA]</scope>
    <source>
        <strain evidence="6 9">BIOML-A73</strain>
    </source>
</reference>
<name>A0A415KE29_9BACE</name>
<dbReference type="GO" id="GO:0003677">
    <property type="term" value="F:DNA binding"/>
    <property type="evidence" value="ECO:0007669"/>
    <property type="project" value="InterPro"/>
</dbReference>